<reference evidence="2" key="2">
    <citation type="submission" date="2025-08" db="UniProtKB">
        <authorList>
            <consortium name="Ensembl"/>
        </authorList>
    </citation>
    <scope>IDENTIFICATION</scope>
</reference>
<sequence>QARGLAHTACRTRERGRHHLTDTEGALGPEKTFAYCKSNESLKHPGPPWSSRGELRRRDEILGSEMGSRSRPLESSPRMPYQDLCHW</sequence>
<evidence type="ECO:0000313" key="2">
    <source>
        <dbReference type="Ensembl" id="ENSSSCP00070016563.1"/>
    </source>
</evidence>
<protein>
    <submittedName>
        <fullName evidence="2">Uncharacterized protein</fullName>
    </submittedName>
</protein>
<name>A0A4X1TMY1_PIG</name>
<dbReference type="Ensembl" id="ENSSSCT00070019939.1">
    <property type="protein sequence ID" value="ENSSSCP00070016563.1"/>
    <property type="gene ID" value="ENSSSCG00070010254.1"/>
</dbReference>
<accession>A0A4X1TMY1</accession>
<evidence type="ECO:0000313" key="3">
    <source>
        <dbReference type="Proteomes" id="UP000314985"/>
    </source>
</evidence>
<feature type="region of interest" description="Disordered" evidence="1">
    <location>
        <begin position="38"/>
        <end position="87"/>
    </location>
</feature>
<proteinExistence type="predicted"/>
<dbReference type="Proteomes" id="UP000314985">
    <property type="component" value="Chromosome 1"/>
</dbReference>
<organism evidence="2 3">
    <name type="scientific">Sus scrofa</name>
    <name type="common">Pig</name>
    <dbReference type="NCBI Taxonomy" id="9823"/>
    <lineage>
        <taxon>Eukaryota</taxon>
        <taxon>Metazoa</taxon>
        <taxon>Chordata</taxon>
        <taxon>Craniata</taxon>
        <taxon>Vertebrata</taxon>
        <taxon>Euteleostomi</taxon>
        <taxon>Mammalia</taxon>
        <taxon>Eutheria</taxon>
        <taxon>Laurasiatheria</taxon>
        <taxon>Artiodactyla</taxon>
        <taxon>Suina</taxon>
        <taxon>Suidae</taxon>
        <taxon>Sus</taxon>
    </lineage>
</organism>
<reference evidence="2 3" key="1">
    <citation type="submission" date="2017-08" db="EMBL/GenBank/DDBJ databases">
        <title>USMARCv1.0.</title>
        <authorList>
            <person name="Hannum G.I."/>
            <person name="Koren S."/>
            <person name="Schroeder S.G."/>
            <person name="Chin S.C."/>
            <person name="Nonneman D.J."/>
            <person name="Becker S.A."/>
            <person name="Rosen B.D."/>
            <person name="Bickhart D.M."/>
            <person name="Putnam N.H."/>
            <person name="Green R.E."/>
            <person name="Tuggle C.K."/>
            <person name="Liu H."/>
            <person name="Rohrer G.A."/>
            <person name="Warr A."/>
            <person name="Hall R."/>
            <person name="Kim K."/>
            <person name="Hume D.A."/>
            <person name="Talbot R."/>
            <person name="Chow W."/>
            <person name="Howe K."/>
            <person name="Schwartz A.S."/>
            <person name="Watson M."/>
            <person name="Archibald A.L."/>
            <person name="Phillippy A.M."/>
            <person name="Smith T.P.L."/>
        </authorList>
    </citation>
    <scope>NUCLEOTIDE SEQUENCE [LARGE SCALE GENOMIC DNA]</scope>
</reference>
<dbReference type="AlphaFoldDB" id="A0A4X1TMY1"/>
<evidence type="ECO:0000256" key="1">
    <source>
        <dbReference type="SAM" id="MobiDB-lite"/>
    </source>
</evidence>